<dbReference type="OrthoDB" id="444631at2759"/>
<evidence type="ECO:0000259" key="8">
    <source>
        <dbReference type="Pfam" id="PF20684"/>
    </source>
</evidence>
<evidence type="ECO:0000256" key="5">
    <source>
        <dbReference type="ARBA" id="ARBA00038359"/>
    </source>
</evidence>
<keyword evidence="2 7" id="KW-0812">Transmembrane</keyword>
<name>A0A3D8RY66_9EURO</name>
<comment type="caution">
    <text evidence="9">The sequence shown here is derived from an EMBL/GenBank/DDBJ whole genome shotgun (WGS) entry which is preliminary data.</text>
</comment>
<dbReference type="AlphaFoldDB" id="A0A3D8RY66"/>
<dbReference type="GO" id="GO:0016020">
    <property type="term" value="C:membrane"/>
    <property type="evidence" value="ECO:0007669"/>
    <property type="project" value="UniProtKB-SubCell"/>
</dbReference>
<keyword evidence="10" id="KW-1185">Reference proteome</keyword>
<feature type="transmembrane region" description="Helical" evidence="7">
    <location>
        <begin position="181"/>
        <end position="204"/>
    </location>
</feature>
<evidence type="ECO:0000313" key="9">
    <source>
        <dbReference type="EMBL" id="RDW78975.1"/>
    </source>
</evidence>
<protein>
    <recommendedName>
        <fullName evidence="8">Rhodopsin domain-containing protein</fullName>
    </recommendedName>
</protein>
<organism evidence="9 10">
    <name type="scientific">Aspergillus mulundensis</name>
    <dbReference type="NCBI Taxonomy" id="1810919"/>
    <lineage>
        <taxon>Eukaryota</taxon>
        <taxon>Fungi</taxon>
        <taxon>Dikarya</taxon>
        <taxon>Ascomycota</taxon>
        <taxon>Pezizomycotina</taxon>
        <taxon>Eurotiomycetes</taxon>
        <taxon>Eurotiomycetidae</taxon>
        <taxon>Eurotiales</taxon>
        <taxon>Aspergillaceae</taxon>
        <taxon>Aspergillus</taxon>
        <taxon>Aspergillus subgen. Nidulantes</taxon>
    </lineage>
</organism>
<dbReference type="PANTHER" id="PTHR33048">
    <property type="entry name" value="PTH11-LIKE INTEGRAL MEMBRANE PROTEIN (AFU_ORTHOLOGUE AFUA_5G11245)"/>
    <property type="match status" value="1"/>
</dbReference>
<feature type="compositionally biased region" description="Low complexity" evidence="6">
    <location>
        <begin position="354"/>
        <end position="365"/>
    </location>
</feature>
<keyword evidence="3 7" id="KW-1133">Transmembrane helix</keyword>
<dbReference type="GeneID" id="38116197"/>
<reference evidence="9 10" key="1">
    <citation type="journal article" date="2018" name="IMA Fungus">
        <title>IMA Genome-F 9: Draft genome sequence of Annulohypoxylon stygium, Aspergillus mulundensis, Berkeleyomyces basicola (syn. Thielaviopsis basicola), Ceratocystis smalleyi, two Cercospora beticola strains, Coleophoma cylindrospora, Fusarium fracticaudum, Phialophora cf. hyalina, and Morchella septimelata.</title>
        <authorList>
            <person name="Wingfield B.D."/>
            <person name="Bills G.F."/>
            <person name="Dong Y."/>
            <person name="Huang W."/>
            <person name="Nel W.J."/>
            <person name="Swalarsk-Parry B.S."/>
            <person name="Vaghefi N."/>
            <person name="Wilken P.M."/>
            <person name="An Z."/>
            <person name="de Beer Z.W."/>
            <person name="De Vos L."/>
            <person name="Chen L."/>
            <person name="Duong T.A."/>
            <person name="Gao Y."/>
            <person name="Hammerbacher A."/>
            <person name="Kikkert J.R."/>
            <person name="Li Y."/>
            <person name="Li H."/>
            <person name="Li K."/>
            <person name="Li Q."/>
            <person name="Liu X."/>
            <person name="Ma X."/>
            <person name="Naidoo K."/>
            <person name="Pethybridge S.J."/>
            <person name="Sun J."/>
            <person name="Steenkamp E.T."/>
            <person name="van der Nest M.A."/>
            <person name="van Wyk S."/>
            <person name="Wingfield M.J."/>
            <person name="Xiong C."/>
            <person name="Yue Q."/>
            <person name="Zhang X."/>
        </authorList>
    </citation>
    <scope>NUCLEOTIDE SEQUENCE [LARGE SCALE GENOMIC DNA]</scope>
    <source>
        <strain evidence="9 10">DSM 5745</strain>
    </source>
</reference>
<feature type="compositionally biased region" description="Basic and acidic residues" evidence="6">
    <location>
        <begin position="342"/>
        <end position="351"/>
    </location>
</feature>
<feature type="transmembrane region" description="Helical" evidence="7">
    <location>
        <begin position="250"/>
        <end position="271"/>
    </location>
</feature>
<evidence type="ECO:0000256" key="3">
    <source>
        <dbReference type="ARBA" id="ARBA00022989"/>
    </source>
</evidence>
<proteinExistence type="inferred from homology"/>
<feature type="transmembrane region" description="Helical" evidence="7">
    <location>
        <begin position="216"/>
        <end position="238"/>
    </location>
</feature>
<feature type="domain" description="Rhodopsin" evidence="8">
    <location>
        <begin position="31"/>
        <end position="275"/>
    </location>
</feature>
<gene>
    <name evidence="9" type="ORF">DSM5745_05827</name>
</gene>
<dbReference type="EMBL" id="PVWQ01000006">
    <property type="protein sequence ID" value="RDW78975.1"/>
    <property type="molecule type" value="Genomic_DNA"/>
</dbReference>
<evidence type="ECO:0000256" key="4">
    <source>
        <dbReference type="ARBA" id="ARBA00023136"/>
    </source>
</evidence>
<evidence type="ECO:0000256" key="7">
    <source>
        <dbReference type="SAM" id="Phobius"/>
    </source>
</evidence>
<feature type="transmembrane region" description="Helical" evidence="7">
    <location>
        <begin position="102"/>
        <end position="122"/>
    </location>
</feature>
<dbReference type="STRING" id="1810919.A0A3D8RY66"/>
<evidence type="ECO:0000256" key="2">
    <source>
        <dbReference type="ARBA" id="ARBA00022692"/>
    </source>
</evidence>
<sequence>MAAPLGRVSQPVFMAMQWIFTATSFLFLLFRLTVRFTTSRHFQFHLDDFLVLLAWSFHLATSIIWQVKSGTMYLLFDVINGKAAWTPDLADRFTSLFHYRGAINILFFLGLWCIKLSFLVFFYGLGSKIKSHRIWWYVVAALTVALGALVLADGSYQCLFAEWEFIRTECINAHYTGRSSWAYYTNGAADVLTDLLILSIPSLIIWRTRIEVRKKLVLTAVFSATVFVIAVAIARVTTGNPVHQFDRFSWGYLWCSVEGGTAIIIACTAAFRQLFICSHNQHLYGGLASPAPTSGPAAMRCALRWPKPNPACGWGRRPGRLCGSRGRRVAGPGLGAGSPKADGNRLDESSDRSLGLGPVVGVEMGEGVREREEV</sequence>
<feature type="transmembrane region" description="Helical" evidence="7">
    <location>
        <begin position="46"/>
        <end position="67"/>
    </location>
</feature>
<comment type="subcellular location">
    <subcellularLocation>
        <location evidence="1">Membrane</location>
        <topology evidence="1">Multi-pass membrane protein</topology>
    </subcellularLocation>
</comment>
<accession>A0A3D8RY66</accession>
<evidence type="ECO:0000256" key="6">
    <source>
        <dbReference type="SAM" id="MobiDB-lite"/>
    </source>
</evidence>
<feature type="region of interest" description="Disordered" evidence="6">
    <location>
        <begin position="329"/>
        <end position="374"/>
    </location>
</feature>
<evidence type="ECO:0000313" key="10">
    <source>
        <dbReference type="Proteomes" id="UP000256690"/>
    </source>
</evidence>
<comment type="similarity">
    <text evidence="5">Belongs to the SAT4 family.</text>
</comment>
<feature type="transmembrane region" description="Helical" evidence="7">
    <location>
        <begin position="12"/>
        <end position="34"/>
    </location>
</feature>
<dbReference type="Pfam" id="PF20684">
    <property type="entry name" value="Fung_rhodopsin"/>
    <property type="match status" value="1"/>
</dbReference>
<dbReference type="Proteomes" id="UP000256690">
    <property type="component" value="Unassembled WGS sequence"/>
</dbReference>
<dbReference type="InterPro" id="IPR049326">
    <property type="entry name" value="Rhodopsin_dom_fungi"/>
</dbReference>
<dbReference type="InterPro" id="IPR052337">
    <property type="entry name" value="SAT4-like"/>
</dbReference>
<dbReference type="PANTHER" id="PTHR33048:SF47">
    <property type="entry name" value="INTEGRAL MEMBRANE PROTEIN-RELATED"/>
    <property type="match status" value="1"/>
</dbReference>
<keyword evidence="4 7" id="KW-0472">Membrane</keyword>
<evidence type="ECO:0000256" key="1">
    <source>
        <dbReference type="ARBA" id="ARBA00004141"/>
    </source>
</evidence>
<feature type="transmembrane region" description="Helical" evidence="7">
    <location>
        <begin position="134"/>
        <end position="152"/>
    </location>
</feature>
<dbReference type="RefSeq" id="XP_026603675.1">
    <property type="nucleotide sequence ID" value="XM_026747843.1"/>
</dbReference>